<keyword evidence="3" id="KW-0808">Transferase</keyword>
<dbReference type="AlphaFoldDB" id="A0A0A0D7J4"/>
<name>A0A0A0D7J4_9PROT</name>
<evidence type="ECO:0000259" key="2">
    <source>
        <dbReference type="PROSITE" id="PS51278"/>
    </source>
</evidence>
<evidence type="ECO:0000313" key="3">
    <source>
        <dbReference type="EMBL" id="KGM34055.1"/>
    </source>
</evidence>
<protein>
    <submittedName>
        <fullName evidence="3">Glutamine amidotransferase</fullName>
    </submittedName>
</protein>
<comment type="caution">
    <text evidence="3">The sequence shown here is derived from an EMBL/GenBank/DDBJ whole genome shotgun (WGS) entry which is preliminary data.</text>
</comment>
<keyword evidence="1 3" id="KW-0315">Glutamine amidotransferase</keyword>
<dbReference type="PANTHER" id="PTHR43187:SF1">
    <property type="entry name" value="GLUTAMINE AMIDOTRANSFERASE DUG3-RELATED"/>
    <property type="match status" value="1"/>
</dbReference>
<dbReference type="Gene3D" id="3.60.20.10">
    <property type="entry name" value="Glutamine Phosphoribosylpyrophosphate, subunit 1, domain 1"/>
    <property type="match status" value="1"/>
</dbReference>
<dbReference type="PROSITE" id="PS51278">
    <property type="entry name" value="GATASE_TYPE_2"/>
    <property type="match status" value="1"/>
</dbReference>
<dbReference type="InterPro" id="IPR052373">
    <property type="entry name" value="Gamma-glu_amide_hydrolase"/>
</dbReference>
<evidence type="ECO:0000313" key="4">
    <source>
        <dbReference type="Proteomes" id="UP000029995"/>
    </source>
</evidence>
<dbReference type="InterPro" id="IPR029055">
    <property type="entry name" value="Ntn_hydrolases_N"/>
</dbReference>
<dbReference type="GO" id="GO:0016740">
    <property type="term" value="F:transferase activity"/>
    <property type="evidence" value="ECO:0007669"/>
    <property type="project" value="UniProtKB-KW"/>
</dbReference>
<dbReference type="Pfam" id="PF13230">
    <property type="entry name" value="GATase_4"/>
    <property type="match status" value="1"/>
</dbReference>
<dbReference type="InterPro" id="IPR026869">
    <property type="entry name" value="EgtC-like"/>
</dbReference>
<proteinExistence type="predicted"/>
<gene>
    <name evidence="3" type="ORF">P409_12360</name>
</gene>
<dbReference type="PANTHER" id="PTHR43187">
    <property type="entry name" value="GLUTAMINE AMIDOTRANSFERASE DUG3-RELATED"/>
    <property type="match status" value="1"/>
</dbReference>
<dbReference type="OrthoDB" id="9804310at2"/>
<dbReference type="CDD" id="cd01908">
    <property type="entry name" value="YafJ"/>
    <property type="match status" value="1"/>
</dbReference>
<feature type="domain" description="Glutamine amidotransferase type-2" evidence="2">
    <location>
        <begin position="2"/>
        <end position="256"/>
    </location>
</feature>
<dbReference type="EMBL" id="JANX01000124">
    <property type="protein sequence ID" value="KGM34055.1"/>
    <property type="molecule type" value="Genomic_DNA"/>
</dbReference>
<dbReference type="Proteomes" id="UP000029995">
    <property type="component" value="Unassembled WGS sequence"/>
</dbReference>
<organism evidence="3 4">
    <name type="scientific">Inquilinus limosus MP06</name>
    <dbReference type="NCBI Taxonomy" id="1398085"/>
    <lineage>
        <taxon>Bacteria</taxon>
        <taxon>Pseudomonadati</taxon>
        <taxon>Pseudomonadota</taxon>
        <taxon>Alphaproteobacteria</taxon>
        <taxon>Rhodospirillales</taxon>
        <taxon>Rhodospirillaceae</taxon>
        <taxon>Inquilinus</taxon>
    </lineage>
</organism>
<sequence>MCRWLSYSGAPIFLEKLLFEPEFSLIQQSLHARKAVVATNGDGFGVGWYGERPVPGLYRDILPAWADPNLKSLAHQIRAKMFFAHVRASTGTATSRANCHPFSQGRWLFMHNGQIGGYDRIRRRLDALIPDELYPHRGGTTDSELIFLALFGFGLEADPAGALRRTVAAIGDVMAGAAVGEPLRMTAALSDGCSVWAVRYATDETPPSLFYCSIEEQRLIVSEPLDGDFDHWHQVPPGHLLVTDCAGRLDLEPFRP</sequence>
<accession>A0A0A0D7J4</accession>
<reference evidence="3 4" key="1">
    <citation type="submission" date="2014-01" db="EMBL/GenBank/DDBJ databases">
        <title>Genome sequence determination for a cystic fibrosis isolate, Inquilinus limosus.</title>
        <authorList>
            <person name="Pino M."/>
            <person name="Di Conza J."/>
            <person name="Gutkind G."/>
        </authorList>
    </citation>
    <scope>NUCLEOTIDE SEQUENCE [LARGE SCALE GENOMIC DNA]</scope>
    <source>
        <strain evidence="3 4">MP06</strain>
    </source>
</reference>
<evidence type="ECO:0000256" key="1">
    <source>
        <dbReference type="ARBA" id="ARBA00022962"/>
    </source>
</evidence>
<dbReference type="RefSeq" id="WP_034836436.1">
    <property type="nucleotide sequence ID" value="NZ_JANX01000124.1"/>
</dbReference>
<dbReference type="InterPro" id="IPR017932">
    <property type="entry name" value="GATase_2_dom"/>
</dbReference>
<dbReference type="SUPFAM" id="SSF56235">
    <property type="entry name" value="N-terminal nucleophile aminohydrolases (Ntn hydrolases)"/>
    <property type="match status" value="1"/>
</dbReference>